<evidence type="ECO:0000259" key="3">
    <source>
        <dbReference type="Pfam" id="PF22636"/>
    </source>
</evidence>
<dbReference type="Proteomes" id="UP000001572">
    <property type="component" value="Chromosome"/>
</dbReference>
<feature type="binding site" evidence="2">
    <location>
        <position position="63"/>
    </location>
    <ligand>
        <name>CoA</name>
        <dbReference type="ChEBI" id="CHEBI:57287"/>
    </ligand>
</feature>
<evidence type="ECO:0000313" key="4">
    <source>
        <dbReference type="EMBL" id="ABR47129.1"/>
    </source>
</evidence>
<protein>
    <submittedName>
        <fullName evidence="4">Thioesterase family protein</fullName>
    </submittedName>
</protein>
<dbReference type="InterPro" id="IPR025540">
    <property type="entry name" value="FlK"/>
</dbReference>
<gene>
    <name evidence="4" type="ordered locus">Amet_0908</name>
</gene>
<dbReference type="Pfam" id="PF22636">
    <property type="entry name" value="FlK"/>
    <property type="match status" value="1"/>
</dbReference>
<dbReference type="EMBL" id="CP000724">
    <property type="protein sequence ID" value="ABR47129.1"/>
    <property type="molecule type" value="Genomic_DNA"/>
</dbReference>
<dbReference type="RefSeq" id="WP_012062171.1">
    <property type="nucleotide sequence ID" value="NC_009633.1"/>
</dbReference>
<proteinExistence type="predicted"/>
<feature type="active site" evidence="1">
    <location>
        <position position="36"/>
    </location>
</feature>
<dbReference type="Gene3D" id="3.10.129.10">
    <property type="entry name" value="Hotdog Thioesterase"/>
    <property type="match status" value="1"/>
</dbReference>
<dbReference type="OrthoDB" id="6902891at2"/>
<feature type="active site" evidence="1">
    <location>
        <position position="70"/>
    </location>
</feature>
<evidence type="ECO:0000313" key="5">
    <source>
        <dbReference type="Proteomes" id="UP000001572"/>
    </source>
</evidence>
<dbReference type="eggNOG" id="COG5496">
    <property type="taxonomic scope" value="Bacteria"/>
</dbReference>
<sequence>MEFNLKEGMAAQVEITVAQKDTAQAFGSGGVEVLATPMMIGLMERAALTAVDPHLPDGFATVGTHLNVKHMGATPVGMKAYAEAKLIKVEGKKLTFEITARDEEEKVGEGTHERYIIPLEKFIARAKEKGEK</sequence>
<organism evidence="4 5">
    <name type="scientific">Alkaliphilus metalliredigens (strain QYMF)</name>
    <dbReference type="NCBI Taxonomy" id="293826"/>
    <lineage>
        <taxon>Bacteria</taxon>
        <taxon>Bacillati</taxon>
        <taxon>Bacillota</taxon>
        <taxon>Clostridia</taxon>
        <taxon>Peptostreptococcales</taxon>
        <taxon>Natronincolaceae</taxon>
        <taxon>Alkaliphilus</taxon>
    </lineage>
</organism>
<dbReference type="SUPFAM" id="SSF54637">
    <property type="entry name" value="Thioesterase/thiol ester dehydrase-isomerase"/>
    <property type="match status" value="1"/>
</dbReference>
<dbReference type="InterPro" id="IPR029069">
    <property type="entry name" value="HotDog_dom_sf"/>
</dbReference>
<feature type="active site" evidence="1">
    <location>
        <position position="44"/>
    </location>
</feature>
<dbReference type="PANTHER" id="PTHR36934">
    <property type="entry name" value="BLR0278 PROTEIN"/>
    <property type="match status" value="1"/>
</dbReference>
<dbReference type="PIRSF" id="PIRSF014972">
    <property type="entry name" value="FlK"/>
    <property type="match status" value="1"/>
</dbReference>
<reference evidence="5" key="1">
    <citation type="journal article" date="2016" name="Genome Announc.">
        <title>Complete genome sequence of Alkaliphilus metalliredigens strain QYMF, an alkaliphilic and metal-reducing bacterium isolated from borax-contaminated leachate ponds.</title>
        <authorList>
            <person name="Hwang C."/>
            <person name="Copeland A."/>
            <person name="Lucas S."/>
            <person name="Lapidus A."/>
            <person name="Barry K."/>
            <person name="Detter J.C."/>
            <person name="Glavina Del Rio T."/>
            <person name="Hammon N."/>
            <person name="Israni S."/>
            <person name="Dalin E."/>
            <person name="Tice H."/>
            <person name="Pitluck S."/>
            <person name="Chertkov O."/>
            <person name="Brettin T."/>
            <person name="Bruce D."/>
            <person name="Han C."/>
            <person name="Schmutz J."/>
            <person name="Larimer F."/>
            <person name="Land M.L."/>
            <person name="Hauser L."/>
            <person name="Kyrpides N."/>
            <person name="Mikhailova N."/>
            <person name="Ye Q."/>
            <person name="Zhou J."/>
            <person name="Richardson P."/>
            <person name="Fields M.W."/>
        </authorList>
    </citation>
    <scope>NUCLEOTIDE SEQUENCE [LARGE SCALE GENOMIC DNA]</scope>
    <source>
        <strain evidence="5">QYMF</strain>
    </source>
</reference>
<feature type="binding site" evidence="2">
    <location>
        <position position="63"/>
    </location>
    <ligand>
        <name>substrate</name>
    </ligand>
</feature>
<accession>A6TLR1</accession>
<evidence type="ECO:0000256" key="2">
    <source>
        <dbReference type="PIRSR" id="PIRSR014972-2"/>
    </source>
</evidence>
<evidence type="ECO:0000256" key="1">
    <source>
        <dbReference type="PIRSR" id="PIRSR014972-1"/>
    </source>
</evidence>
<dbReference type="KEGG" id="amt:Amet_0908"/>
<dbReference type="InterPro" id="IPR054485">
    <property type="entry name" value="FlK-like_dom"/>
</dbReference>
<name>A6TLR1_ALKMQ</name>
<feature type="domain" description="Fluoroacetyl-CoA-specific thioesterase-like" evidence="3">
    <location>
        <begin position="17"/>
        <end position="118"/>
    </location>
</feature>
<keyword evidence="5" id="KW-1185">Reference proteome</keyword>
<dbReference type="STRING" id="293826.Amet_0908"/>
<dbReference type="HOGENOM" id="CLU_119426_0_1_9"/>
<dbReference type="PANTHER" id="PTHR36934:SF1">
    <property type="entry name" value="THIOESTERASE DOMAIN-CONTAINING PROTEIN"/>
    <property type="match status" value="1"/>
</dbReference>
<dbReference type="AlphaFoldDB" id="A6TLR1"/>
<feature type="binding site" evidence="2">
    <location>
        <position position="114"/>
    </location>
    <ligand>
        <name>substrate</name>
    </ligand>
</feature>